<dbReference type="AlphaFoldDB" id="A0A161YHU7"/>
<evidence type="ECO:0000256" key="2">
    <source>
        <dbReference type="ARBA" id="ARBA00022969"/>
    </source>
</evidence>
<dbReference type="InterPro" id="IPR001448">
    <property type="entry name" value="SASP_alpha/beta-type"/>
</dbReference>
<evidence type="ECO:0000256" key="1">
    <source>
        <dbReference type="ARBA" id="ARBA00003863"/>
    </source>
</evidence>
<protein>
    <submittedName>
        <fullName evidence="3">Small, acid-soluble spore protein C2</fullName>
    </submittedName>
</protein>
<dbReference type="GO" id="GO:0006265">
    <property type="term" value="P:DNA topological change"/>
    <property type="evidence" value="ECO:0007669"/>
    <property type="project" value="InterPro"/>
</dbReference>
<dbReference type="GO" id="GO:0030435">
    <property type="term" value="P:sporulation resulting in formation of a cellular spore"/>
    <property type="evidence" value="ECO:0007669"/>
    <property type="project" value="UniProtKB-KW"/>
</dbReference>
<organism evidence="3 4">
    <name type="scientific">Clostridium magnum DSM 2767</name>
    <dbReference type="NCBI Taxonomy" id="1121326"/>
    <lineage>
        <taxon>Bacteria</taxon>
        <taxon>Bacillati</taxon>
        <taxon>Bacillota</taxon>
        <taxon>Clostridia</taxon>
        <taxon>Eubacteriales</taxon>
        <taxon>Clostridiaceae</taxon>
        <taxon>Clostridium</taxon>
    </lineage>
</organism>
<keyword evidence="4" id="KW-1185">Reference proteome</keyword>
<proteinExistence type="predicted"/>
<dbReference type="STRING" id="1121326.CLMAG_48660"/>
<dbReference type="PATRIC" id="fig|1121326.3.peg.4926"/>
<sequence length="69" mass="7559">MRTKKDILVPKSQSDLDKLKLEVSNEIGVKVPHGSPTGKWGHIPAEKCGDVGGNMVKKMVESFERGLVK</sequence>
<evidence type="ECO:0000313" key="3">
    <source>
        <dbReference type="EMBL" id="KZL89852.1"/>
    </source>
</evidence>
<dbReference type="PANTHER" id="PTHR36107">
    <property type="entry name" value="SMALL, ACID-SOLUBLE SPORE PROTEIN A"/>
    <property type="match status" value="1"/>
</dbReference>
<dbReference type="OrthoDB" id="1683773at2"/>
<dbReference type="InterPro" id="IPR050847">
    <property type="entry name" value="SASP_DNA-binding"/>
</dbReference>
<gene>
    <name evidence="3" type="primary">sspC2_5</name>
    <name evidence="3" type="ORF">CLMAG_48660</name>
</gene>
<dbReference type="Proteomes" id="UP000076603">
    <property type="component" value="Unassembled WGS sequence"/>
</dbReference>
<comment type="function">
    <text evidence="1">SASP are bound to spore DNA. They are double-stranded DNA-binding proteins that cause DNA to change to an a-like conformation. They protect the DNA backbone from chemical and enzymatic cleavage and are thus involved in dormant spore's high resistance to UV light.</text>
</comment>
<keyword evidence="2" id="KW-0749">Sporulation</keyword>
<comment type="caution">
    <text evidence="3">The sequence shown here is derived from an EMBL/GenBank/DDBJ whole genome shotgun (WGS) entry which is preliminary data.</text>
</comment>
<reference evidence="3 4" key="1">
    <citation type="submission" date="2016-04" db="EMBL/GenBank/DDBJ databases">
        <title>Genome sequence of Clostridium magnum DSM 2767.</title>
        <authorList>
            <person name="Poehlein A."/>
            <person name="Uhlig R."/>
            <person name="Fischer R."/>
            <person name="Bahl H."/>
            <person name="Daniel R."/>
        </authorList>
    </citation>
    <scope>NUCLEOTIDE SEQUENCE [LARGE SCALE GENOMIC DNA]</scope>
    <source>
        <strain evidence="3 4">DSM 2767</strain>
    </source>
</reference>
<evidence type="ECO:0000313" key="4">
    <source>
        <dbReference type="Proteomes" id="UP000076603"/>
    </source>
</evidence>
<dbReference type="Gene3D" id="6.10.10.80">
    <property type="entry name" value="Small, acid-soluble spore protein, alpha/beta type-like"/>
    <property type="match status" value="1"/>
</dbReference>
<dbReference type="InterPro" id="IPR038300">
    <property type="entry name" value="SASP_sf_alpha/beta"/>
</dbReference>
<dbReference type="PANTHER" id="PTHR36107:SF1">
    <property type="entry name" value="SMALL, ACID-SOLUBLE SPORE PROTEIN A"/>
    <property type="match status" value="1"/>
</dbReference>
<accession>A0A161YHU7</accession>
<name>A0A161YHU7_9CLOT</name>
<dbReference type="GO" id="GO:0003690">
    <property type="term" value="F:double-stranded DNA binding"/>
    <property type="evidence" value="ECO:0007669"/>
    <property type="project" value="InterPro"/>
</dbReference>
<dbReference type="Pfam" id="PF00269">
    <property type="entry name" value="SASP"/>
    <property type="match status" value="1"/>
</dbReference>
<dbReference type="RefSeq" id="WP_066628185.1">
    <property type="nucleotide sequence ID" value="NZ_FQXL01000029.1"/>
</dbReference>
<dbReference type="EMBL" id="LWAE01000007">
    <property type="protein sequence ID" value="KZL89852.1"/>
    <property type="molecule type" value="Genomic_DNA"/>
</dbReference>